<sequence>MQWKGARSRGGVWPAIYLALGTFVFLAALSLQAPQETRKVAVVFPPGTSFAQAVDALASVGARPVRDGAWANIVVADLGRVRRIADLHIPNALLLLDPIAVGGCFGPPAWSLKAGRS</sequence>
<keyword evidence="1" id="KW-0812">Transmembrane</keyword>
<feature type="transmembrane region" description="Helical" evidence="1">
    <location>
        <begin position="12"/>
        <end position="31"/>
    </location>
</feature>
<protein>
    <submittedName>
        <fullName evidence="2">Uncharacterized protein</fullName>
    </submittedName>
</protein>
<accession>A0ABS1DF02</accession>
<reference evidence="2 3" key="1">
    <citation type="journal article" date="2020" name="Microorganisms">
        <title>Osmotic Adaptation and Compatible Solute Biosynthesis of Phototrophic Bacteria as Revealed from Genome Analyses.</title>
        <authorList>
            <person name="Imhoff J.F."/>
            <person name="Rahn T."/>
            <person name="Kunzel S."/>
            <person name="Keller A."/>
            <person name="Neulinger S.C."/>
        </authorList>
    </citation>
    <scope>NUCLEOTIDE SEQUENCE [LARGE SCALE GENOMIC DNA]</scope>
    <source>
        <strain evidence="2 3">DSM 9895</strain>
    </source>
</reference>
<gene>
    <name evidence="2" type="ORF">CKO28_13460</name>
</gene>
<proteinExistence type="predicted"/>
<dbReference type="RefSeq" id="WP_200341367.1">
    <property type="nucleotide sequence ID" value="NZ_NRRL01000036.1"/>
</dbReference>
<dbReference type="EMBL" id="NRRL01000036">
    <property type="protein sequence ID" value="MBK1669040.1"/>
    <property type="molecule type" value="Genomic_DNA"/>
</dbReference>
<evidence type="ECO:0000313" key="3">
    <source>
        <dbReference type="Proteomes" id="UP001296873"/>
    </source>
</evidence>
<name>A0ABS1DF02_9PROT</name>
<evidence type="ECO:0000256" key="1">
    <source>
        <dbReference type="SAM" id="Phobius"/>
    </source>
</evidence>
<keyword evidence="3" id="KW-1185">Reference proteome</keyword>
<comment type="caution">
    <text evidence="2">The sequence shown here is derived from an EMBL/GenBank/DDBJ whole genome shotgun (WGS) entry which is preliminary data.</text>
</comment>
<keyword evidence="1" id="KW-1133">Transmembrane helix</keyword>
<organism evidence="2 3">
    <name type="scientific">Rhodovibrio sodomensis</name>
    <dbReference type="NCBI Taxonomy" id="1088"/>
    <lineage>
        <taxon>Bacteria</taxon>
        <taxon>Pseudomonadati</taxon>
        <taxon>Pseudomonadota</taxon>
        <taxon>Alphaproteobacteria</taxon>
        <taxon>Rhodospirillales</taxon>
        <taxon>Rhodovibrionaceae</taxon>
        <taxon>Rhodovibrio</taxon>
    </lineage>
</organism>
<evidence type="ECO:0000313" key="2">
    <source>
        <dbReference type="EMBL" id="MBK1669040.1"/>
    </source>
</evidence>
<dbReference type="Proteomes" id="UP001296873">
    <property type="component" value="Unassembled WGS sequence"/>
</dbReference>
<keyword evidence="1" id="KW-0472">Membrane</keyword>